<dbReference type="Pfam" id="PF07662">
    <property type="entry name" value="Nucleos_tra2_C"/>
    <property type="match status" value="1"/>
</dbReference>
<protein>
    <recommendedName>
        <fullName evidence="2">Concentrative nucleoside transporter C-terminal domain-containing protein</fullName>
    </recommendedName>
</protein>
<dbReference type="GO" id="GO:0005886">
    <property type="term" value="C:plasma membrane"/>
    <property type="evidence" value="ECO:0007669"/>
    <property type="project" value="TreeGrafter"/>
</dbReference>
<gene>
    <name evidence="3" type="ORF">GXY80_04215</name>
</gene>
<feature type="region of interest" description="Disordered" evidence="1">
    <location>
        <begin position="100"/>
        <end position="120"/>
    </location>
</feature>
<evidence type="ECO:0000259" key="2">
    <source>
        <dbReference type="Pfam" id="PF07662"/>
    </source>
</evidence>
<reference evidence="3" key="2">
    <citation type="submission" date="2020-01" db="EMBL/GenBank/DDBJ databases">
        <authorList>
            <person name="Campanaro S."/>
        </authorList>
    </citation>
    <scope>NUCLEOTIDE SEQUENCE</scope>
    <source>
        <strain evidence="3">AS06rmzACSIP_7</strain>
    </source>
</reference>
<accession>A0A971M2K3</accession>
<organism evidence="3 4">
    <name type="scientific">Syntrophorhabdus aromaticivorans</name>
    <dbReference type="NCBI Taxonomy" id="328301"/>
    <lineage>
        <taxon>Bacteria</taxon>
        <taxon>Pseudomonadati</taxon>
        <taxon>Thermodesulfobacteriota</taxon>
        <taxon>Syntrophorhabdia</taxon>
        <taxon>Syntrophorhabdales</taxon>
        <taxon>Syntrophorhabdaceae</taxon>
        <taxon>Syntrophorhabdus</taxon>
    </lineage>
</organism>
<comment type="caution">
    <text evidence="3">The sequence shown here is derived from an EMBL/GenBank/DDBJ whole genome shotgun (WGS) entry which is preliminary data.</text>
</comment>
<feature type="domain" description="Concentrative nucleoside transporter C-terminal" evidence="2">
    <location>
        <begin position="8"/>
        <end position="93"/>
    </location>
</feature>
<sequence>MVVGIGALLLTHLFYPFTPAMGVPYEDAPAIAKIIGERIIETEVKSYQDLVFLVKEGKIMYERSIVIAAYALCGFAHVPSLAVFAGGTAGISFRNGQKTSPFSGYGPSSPQASPVLLPAR</sequence>
<feature type="compositionally biased region" description="Polar residues" evidence="1">
    <location>
        <begin position="100"/>
        <end position="112"/>
    </location>
</feature>
<evidence type="ECO:0000256" key="1">
    <source>
        <dbReference type="SAM" id="MobiDB-lite"/>
    </source>
</evidence>
<name>A0A971M2K3_9BACT</name>
<dbReference type="InterPro" id="IPR011657">
    <property type="entry name" value="CNT_C_dom"/>
</dbReference>
<proteinExistence type="predicted"/>
<evidence type="ECO:0000313" key="3">
    <source>
        <dbReference type="EMBL" id="NLW34675.1"/>
    </source>
</evidence>
<dbReference type="Proteomes" id="UP000777265">
    <property type="component" value="Unassembled WGS sequence"/>
</dbReference>
<dbReference type="AlphaFoldDB" id="A0A971M2K3"/>
<dbReference type="InterPro" id="IPR008276">
    <property type="entry name" value="C_nuclsd_transpt"/>
</dbReference>
<dbReference type="PANTHER" id="PTHR10590:SF4">
    <property type="entry name" value="SOLUTE CARRIER FAMILY 28 MEMBER 3"/>
    <property type="match status" value="1"/>
</dbReference>
<dbReference type="EMBL" id="JAAYEE010000073">
    <property type="protein sequence ID" value="NLW34675.1"/>
    <property type="molecule type" value="Genomic_DNA"/>
</dbReference>
<evidence type="ECO:0000313" key="4">
    <source>
        <dbReference type="Proteomes" id="UP000777265"/>
    </source>
</evidence>
<reference evidence="3" key="1">
    <citation type="journal article" date="2020" name="Biotechnol. Biofuels">
        <title>New insights from the biogas microbiome by comprehensive genome-resolved metagenomics of nearly 1600 species originating from multiple anaerobic digesters.</title>
        <authorList>
            <person name="Campanaro S."/>
            <person name="Treu L."/>
            <person name="Rodriguez-R L.M."/>
            <person name="Kovalovszki A."/>
            <person name="Ziels R.M."/>
            <person name="Maus I."/>
            <person name="Zhu X."/>
            <person name="Kougias P.G."/>
            <person name="Basile A."/>
            <person name="Luo G."/>
            <person name="Schluter A."/>
            <person name="Konstantinidis K.T."/>
            <person name="Angelidaki I."/>
        </authorList>
    </citation>
    <scope>NUCLEOTIDE SEQUENCE</scope>
    <source>
        <strain evidence="3">AS06rmzACSIP_7</strain>
    </source>
</reference>
<dbReference type="PANTHER" id="PTHR10590">
    <property type="entry name" value="SODIUM/NUCLEOSIDE COTRANSPORTER"/>
    <property type="match status" value="1"/>
</dbReference>
<dbReference type="GO" id="GO:0005415">
    <property type="term" value="F:nucleoside:sodium symporter activity"/>
    <property type="evidence" value="ECO:0007669"/>
    <property type="project" value="TreeGrafter"/>
</dbReference>